<evidence type="ECO:0000256" key="1">
    <source>
        <dbReference type="SAM" id="Phobius"/>
    </source>
</evidence>
<sequence length="363" mass="43123">MYKITIGIPVYNTQEFIRNSLLSALNQSYKNIEFLIIDDKGTDKSMDIVHELIRTHTRGKDIRIIAHKKNKGLAEARNTALKEAKGEYIFFLDSDDTISSNCIEILYKNIIDHSVDFVAASYNKVDEKDKVIEYVIYPSIVIKGKNKIAEYYFNDLKHENIPTTMWNKLYKLSFLQENKIDCIPKRLYEDVIFTFNLILIANSCVIISDLLYNYKIRRNSIMQFNQRHFIPINEIEDHHFYKRIIKNESQKYKKNTFYNSMITRTMISCFYDVRAIVEKRKIISEVVSSKNIKDLLAYPVSFYEIWKFKKHRILNIVLFVFSKLPYWANISLLKSNIKYRKILYKIKATLINQCKRQPNQIKH</sequence>
<dbReference type="Gene3D" id="3.90.550.10">
    <property type="entry name" value="Spore Coat Polysaccharide Biosynthesis Protein SpsA, Chain A"/>
    <property type="match status" value="1"/>
</dbReference>
<feature type="transmembrane region" description="Helical" evidence="1">
    <location>
        <begin position="191"/>
        <end position="212"/>
    </location>
</feature>
<dbReference type="PANTHER" id="PTHR22916:SF3">
    <property type="entry name" value="UDP-GLCNAC:BETAGAL BETA-1,3-N-ACETYLGLUCOSAMINYLTRANSFERASE-LIKE PROTEIN 1"/>
    <property type="match status" value="1"/>
</dbReference>
<keyword evidence="1" id="KW-1133">Transmembrane helix</keyword>
<organism evidence="3 4">
    <name type="scientific">Bacteroides sedimenti</name>
    <dbReference type="NCBI Taxonomy" id="2136147"/>
    <lineage>
        <taxon>Bacteria</taxon>
        <taxon>Pseudomonadati</taxon>
        <taxon>Bacteroidota</taxon>
        <taxon>Bacteroidia</taxon>
        <taxon>Bacteroidales</taxon>
        <taxon>Bacteroidaceae</taxon>
        <taxon>Bacteroides</taxon>
    </lineage>
</organism>
<reference evidence="3 4" key="1">
    <citation type="submission" date="2023-04" db="EMBL/GenBank/DDBJ databases">
        <title>Draft genome sequence of acteroides sedimenti strain YN3PY1.</title>
        <authorList>
            <person name="Yoshida N."/>
        </authorList>
    </citation>
    <scope>NUCLEOTIDE SEQUENCE [LARGE SCALE GENOMIC DNA]</scope>
    <source>
        <strain evidence="3 4">YN3PY1</strain>
    </source>
</reference>
<gene>
    <name evidence="3" type="ORF">BSYN_10640</name>
</gene>
<protein>
    <recommendedName>
        <fullName evidence="2">Glycosyltransferase 2-like domain-containing protein</fullName>
    </recommendedName>
</protein>
<dbReference type="SUPFAM" id="SSF53448">
    <property type="entry name" value="Nucleotide-diphospho-sugar transferases"/>
    <property type="match status" value="1"/>
</dbReference>
<dbReference type="PANTHER" id="PTHR22916">
    <property type="entry name" value="GLYCOSYLTRANSFERASE"/>
    <property type="match status" value="1"/>
</dbReference>
<keyword evidence="1" id="KW-0472">Membrane</keyword>
<dbReference type="CDD" id="cd00761">
    <property type="entry name" value="Glyco_tranf_GTA_type"/>
    <property type="match status" value="1"/>
</dbReference>
<evidence type="ECO:0000313" key="4">
    <source>
        <dbReference type="Proteomes" id="UP001496674"/>
    </source>
</evidence>
<evidence type="ECO:0000259" key="2">
    <source>
        <dbReference type="Pfam" id="PF00535"/>
    </source>
</evidence>
<dbReference type="InterPro" id="IPR029044">
    <property type="entry name" value="Nucleotide-diphossugar_trans"/>
</dbReference>
<dbReference type="EMBL" id="AP028055">
    <property type="protein sequence ID" value="BEG98799.1"/>
    <property type="molecule type" value="Genomic_DNA"/>
</dbReference>
<dbReference type="Pfam" id="PF00535">
    <property type="entry name" value="Glycos_transf_2"/>
    <property type="match status" value="1"/>
</dbReference>
<evidence type="ECO:0000313" key="3">
    <source>
        <dbReference type="EMBL" id="BEG98799.1"/>
    </source>
</evidence>
<keyword evidence="4" id="KW-1185">Reference proteome</keyword>
<keyword evidence="1" id="KW-0812">Transmembrane</keyword>
<dbReference type="RefSeq" id="WP_353334008.1">
    <property type="nucleotide sequence ID" value="NZ_AP028055.1"/>
</dbReference>
<proteinExistence type="predicted"/>
<feature type="domain" description="Glycosyltransferase 2-like" evidence="2">
    <location>
        <begin position="5"/>
        <end position="140"/>
    </location>
</feature>
<accession>A0ABM8IB71</accession>
<dbReference type="InterPro" id="IPR001173">
    <property type="entry name" value="Glyco_trans_2-like"/>
</dbReference>
<dbReference type="Proteomes" id="UP001496674">
    <property type="component" value="Chromosome"/>
</dbReference>
<name>A0ABM8IB71_9BACE</name>